<gene>
    <name evidence="2" type="ORF">ACFQBM_08490</name>
</gene>
<dbReference type="InterPro" id="IPR036255">
    <property type="entry name" value="YgfB-like_sf"/>
</dbReference>
<organism evidence="2 3">
    <name type="scientific">Microbulbifer taiwanensis</name>
    <dbReference type="NCBI Taxonomy" id="986746"/>
    <lineage>
        <taxon>Bacteria</taxon>
        <taxon>Pseudomonadati</taxon>
        <taxon>Pseudomonadota</taxon>
        <taxon>Gammaproteobacteria</taxon>
        <taxon>Cellvibrionales</taxon>
        <taxon>Microbulbiferaceae</taxon>
        <taxon>Microbulbifer</taxon>
    </lineage>
</organism>
<protein>
    <submittedName>
        <fullName evidence="2">UPF0149 family protein</fullName>
    </submittedName>
</protein>
<proteinExistence type="inferred from homology"/>
<dbReference type="SUPFAM" id="SSF101327">
    <property type="entry name" value="YgfB-like"/>
    <property type="match status" value="1"/>
</dbReference>
<evidence type="ECO:0000256" key="1">
    <source>
        <dbReference type="ARBA" id="ARBA00038308"/>
    </source>
</evidence>
<dbReference type="Pfam" id="PF03695">
    <property type="entry name" value="UPF0149"/>
    <property type="match status" value="1"/>
</dbReference>
<dbReference type="PANTHER" id="PTHR37528">
    <property type="entry name" value="UPF0149 PROTEIN YGFB"/>
    <property type="match status" value="1"/>
</dbReference>
<dbReference type="InterPro" id="IPR011978">
    <property type="entry name" value="YgfB-like"/>
</dbReference>
<evidence type="ECO:0000313" key="3">
    <source>
        <dbReference type="Proteomes" id="UP001596425"/>
    </source>
</evidence>
<accession>A0ABW1YMM9</accession>
<reference evidence="3" key="1">
    <citation type="journal article" date="2019" name="Int. J. Syst. Evol. Microbiol.">
        <title>The Global Catalogue of Microorganisms (GCM) 10K type strain sequencing project: providing services to taxonomists for standard genome sequencing and annotation.</title>
        <authorList>
            <consortium name="The Broad Institute Genomics Platform"/>
            <consortium name="The Broad Institute Genome Sequencing Center for Infectious Disease"/>
            <person name="Wu L."/>
            <person name="Ma J."/>
        </authorList>
    </citation>
    <scope>NUCLEOTIDE SEQUENCE [LARGE SCALE GENOMIC DNA]</scope>
    <source>
        <strain evidence="3">CGMCC 1.13718</strain>
    </source>
</reference>
<dbReference type="RefSeq" id="WP_193189212.1">
    <property type="nucleotide sequence ID" value="NZ_JACZFR010000003.1"/>
</dbReference>
<evidence type="ECO:0000313" key="2">
    <source>
        <dbReference type="EMBL" id="MFC6633315.1"/>
    </source>
</evidence>
<dbReference type="PANTHER" id="PTHR37528:SF1">
    <property type="entry name" value="UPF0149 PROTEIN YGFB"/>
    <property type="match status" value="1"/>
</dbReference>
<dbReference type="Gene3D" id="1.20.120.740">
    <property type="entry name" value="YgfB uncharacterised protein family UPF0149, PF03695"/>
    <property type="match status" value="1"/>
</dbReference>
<dbReference type="Proteomes" id="UP001596425">
    <property type="component" value="Unassembled WGS sequence"/>
</dbReference>
<sequence>MTRAGSEFESLANAILAAGGQADPSELHGFACGVLAAGASPDKNRWQKELGALMELDAVPADLNKSFLRLAQDSQQQLGDSNFDFQLLLSDDEDIAARTMTLGHWCQGFLHGFGVGDHKGKLLPTSEEALQDIGAIAQVDADAAEPSEEAETQLLELQEYVRMAVLNIFIEVGGSKKTGSGPTVH</sequence>
<keyword evidence="3" id="KW-1185">Reference proteome</keyword>
<dbReference type="EMBL" id="JBHSVR010000001">
    <property type="protein sequence ID" value="MFC6633315.1"/>
    <property type="molecule type" value="Genomic_DNA"/>
</dbReference>
<comment type="similarity">
    <text evidence="1">Belongs to the UPF0149 family.</text>
</comment>
<name>A0ABW1YMM9_9GAMM</name>
<comment type="caution">
    <text evidence="2">The sequence shown here is derived from an EMBL/GenBank/DDBJ whole genome shotgun (WGS) entry which is preliminary data.</text>
</comment>